<evidence type="ECO:0000313" key="3">
    <source>
        <dbReference type="Proteomes" id="UP000003953"/>
    </source>
</evidence>
<reference evidence="3" key="1">
    <citation type="journal article" date="2014" name="Genome Announc.">
        <title>Draft genome sequences of six enterohepatic helicobacter species isolated from humans and one from rhesus macaques.</title>
        <authorList>
            <person name="Shen Z."/>
            <person name="Sheh A."/>
            <person name="Young S.K."/>
            <person name="Abouelliel A."/>
            <person name="Ward D.V."/>
            <person name="Earl A.M."/>
            <person name="Fox J.G."/>
        </authorList>
    </citation>
    <scope>NUCLEOTIDE SEQUENCE [LARGE SCALE GENOMIC DNA]</scope>
    <source>
        <strain evidence="3">MIT 98-5489</strain>
    </source>
</reference>
<dbReference type="HOGENOM" id="CLU_3168847_0_0_7"/>
<dbReference type="EMBL" id="DS990443">
    <property type="protein sequence ID" value="EEQ63638.1"/>
    <property type="molecule type" value="Genomic_DNA"/>
</dbReference>
<gene>
    <name evidence="2" type="ORF">HPMG_01095</name>
</gene>
<sequence>MRLRNECRNEGHKEVQKWQEKVRVWGEEMRGENERGKKRVKSGDENG</sequence>
<name>C5F044_9HELI</name>
<accession>C5F044</accession>
<dbReference type="AlphaFoldDB" id="C5F044"/>
<evidence type="ECO:0000313" key="2">
    <source>
        <dbReference type="EMBL" id="EEQ63638.1"/>
    </source>
</evidence>
<dbReference type="RefSeq" id="WP_005022092.1">
    <property type="nucleotide sequence ID" value="NZ_DS990443.1"/>
</dbReference>
<organism evidence="2 3">
    <name type="scientific">Helicobacter pullorum MIT 98-5489</name>
    <dbReference type="NCBI Taxonomy" id="537972"/>
    <lineage>
        <taxon>Bacteria</taxon>
        <taxon>Pseudomonadati</taxon>
        <taxon>Campylobacterota</taxon>
        <taxon>Epsilonproteobacteria</taxon>
        <taxon>Campylobacterales</taxon>
        <taxon>Helicobacteraceae</taxon>
        <taxon>Helicobacter</taxon>
    </lineage>
</organism>
<keyword evidence="3" id="KW-1185">Reference proteome</keyword>
<evidence type="ECO:0000256" key="1">
    <source>
        <dbReference type="SAM" id="MobiDB-lite"/>
    </source>
</evidence>
<protein>
    <submittedName>
        <fullName evidence="2">Uncharacterized protein</fullName>
    </submittedName>
</protein>
<proteinExistence type="predicted"/>
<dbReference type="Proteomes" id="UP000003953">
    <property type="component" value="Unassembled WGS sequence"/>
</dbReference>
<feature type="region of interest" description="Disordered" evidence="1">
    <location>
        <begin position="28"/>
        <end position="47"/>
    </location>
</feature>